<feature type="region of interest" description="Disordered" evidence="2">
    <location>
        <begin position="1"/>
        <end position="32"/>
    </location>
</feature>
<protein>
    <recommendedName>
        <fullName evidence="5">Sortase</fullName>
    </recommendedName>
</protein>
<keyword evidence="4" id="KW-1185">Reference proteome</keyword>
<accession>A0ABV0F0F3</accession>
<feature type="compositionally biased region" description="Low complexity" evidence="2">
    <location>
        <begin position="1"/>
        <end position="22"/>
    </location>
</feature>
<sequence length="163" mass="16731">MEESAAEPPTSESEATTATPASSEEKVGSRPESTVVASSLQFAGVSIPFVQSQGVGAAPATGAGAWLGTGNTTDGAPTHFIGHNPGDFSAVMSLGVGAVITVTDGNGNARSYTVYEVIDVTDDGYNNNDLTDDVYPRMLDAGGERISLQTCITDTVNRCVLAR</sequence>
<evidence type="ECO:0008006" key="5">
    <source>
        <dbReference type="Google" id="ProtNLM"/>
    </source>
</evidence>
<evidence type="ECO:0000313" key="3">
    <source>
        <dbReference type="EMBL" id="MEO1780769.1"/>
    </source>
</evidence>
<evidence type="ECO:0000256" key="2">
    <source>
        <dbReference type="SAM" id="MobiDB-lite"/>
    </source>
</evidence>
<organism evidence="3 4">
    <name type="scientific">Enterococcus diestrammenae</name>
    <dbReference type="NCBI Taxonomy" id="1155073"/>
    <lineage>
        <taxon>Bacteria</taxon>
        <taxon>Bacillati</taxon>
        <taxon>Bacillota</taxon>
        <taxon>Bacilli</taxon>
        <taxon>Lactobacillales</taxon>
        <taxon>Enterococcaceae</taxon>
        <taxon>Enterococcus</taxon>
    </lineage>
</organism>
<proteinExistence type="predicted"/>
<dbReference type="Pfam" id="PF04203">
    <property type="entry name" value="Sortase"/>
    <property type="match status" value="1"/>
</dbReference>
<reference evidence="3" key="2">
    <citation type="submission" date="2024-02" db="EMBL/GenBank/DDBJ databases">
        <title>The Genome Sequence of Enterococcus diestrammenae JM9A.</title>
        <authorList>
            <person name="Earl A."/>
            <person name="Manson A."/>
            <person name="Gilmore M."/>
            <person name="Sanders J."/>
            <person name="Shea T."/>
            <person name="Howe W."/>
            <person name="Livny J."/>
            <person name="Cuomo C."/>
            <person name="Neafsey D."/>
            <person name="Birren B."/>
        </authorList>
    </citation>
    <scope>NUCLEOTIDE SEQUENCE</scope>
    <source>
        <strain evidence="3">JM9A</strain>
    </source>
</reference>
<dbReference type="Proteomes" id="UP001429357">
    <property type="component" value="Unassembled WGS sequence"/>
</dbReference>
<evidence type="ECO:0000313" key="4">
    <source>
        <dbReference type="Proteomes" id="UP001429357"/>
    </source>
</evidence>
<dbReference type="RefSeq" id="WP_161869562.1">
    <property type="nucleotide sequence ID" value="NZ_MAEI02000001.1"/>
</dbReference>
<evidence type="ECO:0000256" key="1">
    <source>
        <dbReference type="ARBA" id="ARBA00022801"/>
    </source>
</evidence>
<comment type="caution">
    <text evidence="3">The sequence shown here is derived from an EMBL/GenBank/DDBJ whole genome shotgun (WGS) entry which is preliminary data.</text>
</comment>
<dbReference type="EMBL" id="MAEI02000001">
    <property type="protein sequence ID" value="MEO1780769.1"/>
    <property type="molecule type" value="Genomic_DNA"/>
</dbReference>
<dbReference type="InterPro" id="IPR005754">
    <property type="entry name" value="Sortase"/>
</dbReference>
<dbReference type="InterPro" id="IPR023365">
    <property type="entry name" value="Sortase_dom-sf"/>
</dbReference>
<reference evidence="3" key="1">
    <citation type="submission" date="2016-06" db="EMBL/GenBank/DDBJ databases">
        <authorList>
            <person name="Van Tyne D."/>
        </authorList>
    </citation>
    <scope>NUCLEOTIDE SEQUENCE</scope>
    <source>
        <strain evidence="3">JM9A</strain>
    </source>
</reference>
<dbReference type="Gene3D" id="2.40.260.10">
    <property type="entry name" value="Sortase"/>
    <property type="match status" value="1"/>
</dbReference>
<keyword evidence="1" id="KW-0378">Hydrolase</keyword>
<gene>
    <name evidence="3" type="ORF">BAU18_000320</name>
</gene>
<name>A0ABV0F0F3_9ENTE</name>